<feature type="domain" description="GFO/IDH/MocA-like oxidoreductase" evidence="3">
    <location>
        <begin position="142"/>
        <end position="288"/>
    </location>
</feature>
<dbReference type="SUPFAM" id="SSF51735">
    <property type="entry name" value="NAD(P)-binding Rossmann-fold domains"/>
    <property type="match status" value="1"/>
</dbReference>
<evidence type="ECO:0000313" key="5">
    <source>
        <dbReference type="Proteomes" id="UP001200537"/>
    </source>
</evidence>
<dbReference type="GO" id="GO:0000166">
    <property type="term" value="F:nucleotide binding"/>
    <property type="evidence" value="ECO:0007669"/>
    <property type="project" value="InterPro"/>
</dbReference>
<gene>
    <name evidence="4" type="ORF">L0M99_05805</name>
</gene>
<comment type="caution">
    <text evidence="4">The sequence shown here is derived from an EMBL/GenBank/DDBJ whole genome shotgun (WGS) entry which is preliminary data.</text>
</comment>
<proteinExistence type="predicted"/>
<dbReference type="Gene3D" id="3.40.50.720">
    <property type="entry name" value="NAD(P)-binding Rossmann-like Domain"/>
    <property type="match status" value="1"/>
</dbReference>
<feature type="domain" description="Gfo/Idh/MocA-like oxidoreductase N-terminal" evidence="2">
    <location>
        <begin position="7"/>
        <end position="130"/>
    </location>
</feature>
<dbReference type="InterPro" id="IPR055170">
    <property type="entry name" value="GFO_IDH_MocA-like_dom"/>
</dbReference>
<dbReference type="SUPFAM" id="SSF55347">
    <property type="entry name" value="Glyceraldehyde-3-phosphate dehydrogenase-like, C-terminal domain"/>
    <property type="match status" value="1"/>
</dbReference>
<dbReference type="EMBL" id="JAKNHJ010000010">
    <property type="protein sequence ID" value="MCG4618004.1"/>
    <property type="molecule type" value="Genomic_DNA"/>
</dbReference>
<dbReference type="GO" id="GO:0016491">
    <property type="term" value="F:oxidoreductase activity"/>
    <property type="evidence" value="ECO:0007669"/>
    <property type="project" value="UniProtKB-KW"/>
</dbReference>
<dbReference type="RefSeq" id="WP_238128062.1">
    <property type="nucleotide sequence ID" value="NZ_JAGZVZ010000002.1"/>
</dbReference>
<dbReference type="InterPro" id="IPR050463">
    <property type="entry name" value="Gfo/Idh/MocA_oxidrdct_glycsds"/>
</dbReference>
<dbReference type="Proteomes" id="UP001200537">
    <property type="component" value="Unassembled WGS sequence"/>
</dbReference>
<dbReference type="PANTHER" id="PTHR43818">
    <property type="entry name" value="BCDNA.GH03377"/>
    <property type="match status" value="1"/>
</dbReference>
<accession>A0AAJ1BBU9</accession>
<evidence type="ECO:0000256" key="1">
    <source>
        <dbReference type="ARBA" id="ARBA00023002"/>
    </source>
</evidence>
<organism evidence="4 5">
    <name type="scientific">Varibaculum cambriense</name>
    <dbReference type="NCBI Taxonomy" id="184870"/>
    <lineage>
        <taxon>Bacteria</taxon>
        <taxon>Bacillati</taxon>
        <taxon>Actinomycetota</taxon>
        <taxon>Actinomycetes</taxon>
        <taxon>Actinomycetales</taxon>
        <taxon>Actinomycetaceae</taxon>
        <taxon>Varibaculum</taxon>
    </lineage>
</organism>
<protein>
    <submittedName>
        <fullName evidence="4">Gfo/Idh/MocA family oxidoreductase</fullName>
    </submittedName>
</protein>
<evidence type="ECO:0000259" key="3">
    <source>
        <dbReference type="Pfam" id="PF22725"/>
    </source>
</evidence>
<dbReference type="PANTHER" id="PTHR43818:SF11">
    <property type="entry name" value="BCDNA.GH03377"/>
    <property type="match status" value="1"/>
</dbReference>
<dbReference type="Pfam" id="PF22725">
    <property type="entry name" value="GFO_IDH_MocA_C3"/>
    <property type="match status" value="1"/>
</dbReference>
<dbReference type="InterPro" id="IPR000683">
    <property type="entry name" value="Gfo/Idh/MocA-like_OxRdtase_N"/>
</dbReference>
<sequence length="394" mass="42026">MTKETLSVAVIGAGMAGRTHADGWRRANTVFASELPRLRLATIADAYLPFAEAAARDYGYEKATDNWKDIVDDPDIDIVSIVVGNKLHREMAEALVKAGKHVLCEKPLTDNLEDAKAMAEFGATDKVVTGLGYCYRRNPGLAKIAEMVQSGQLGEITHFDARYWCDYGCDPNTPIAWRYKGPMGSGALGDVGSLLVDTSEFICGPLKAVAGAQLSTVIKKRPPALEGVAGGRGASSQAEATEIVENDDVATCTLKFENGIIGTFSVSRVAFGSPNSMQITVNGTKGMVSFDMARAGEIMVDDQTAPAGLGGPRRVLVNPDFPYFKGGSSMDFGGVSVTQIQQFVYQAHAFLEQVAGVKDGLPPTPDFAYGYRSMRILDTIAKCAANGGAEMEIK</sequence>
<reference evidence="4" key="1">
    <citation type="submission" date="2022-01" db="EMBL/GenBank/DDBJ databases">
        <title>Collection of gut derived symbiotic bacterial strains cultured from healthy donors.</title>
        <authorList>
            <person name="Lin H."/>
            <person name="Kohout C."/>
            <person name="Waligurski E."/>
            <person name="Pamer E.G."/>
        </authorList>
    </citation>
    <scope>NUCLEOTIDE SEQUENCE</scope>
    <source>
        <strain evidence="4">DFI.7.46</strain>
    </source>
</reference>
<dbReference type="Pfam" id="PF01408">
    <property type="entry name" value="GFO_IDH_MocA"/>
    <property type="match status" value="1"/>
</dbReference>
<keyword evidence="1" id="KW-0560">Oxidoreductase</keyword>
<dbReference type="Gene3D" id="3.30.360.10">
    <property type="entry name" value="Dihydrodipicolinate Reductase, domain 2"/>
    <property type="match status" value="1"/>
</dbReference>
<evidence type="ECO:0000259" key="2">
    <source>
        <dbReference type="Pfam" id="PF01408"/>
    </source>
</evidence>
<dbReference type="InterPro" id="IPR036291">
    <property type="entry name" value="NAD(P)-bd_dom_sf"/>
</dbReference>
<evidence type="ECO:0000313" key="4">
    <source>
        <dbReference type="EMBL" id="MCG4618004.1"/>
    </source>
</evidence>
<dbReference type="AlphaFoldDB" id="A0AAJ1BBU9"/>
<name>A0AAJ1BBU9_9ACTO</name>